<gene>
    <name evidence="2" type="ORF">D915_003633</name>
</gene>
<sequence>MRDHRGDTMEEPLALKQPTPIVSQPRQGPFRDWNDGVCDCITDCHSCAFVAFCMPCYMCYLYYRYNECALAPLINPFSVTTLRSFHRGRERIRVSDIFDSTI</sequence>
<protein>
    <submittedName>
        <fullName evidence="2">Placenta-specificprotein 8 protein (C15 protein) (Onzin)</fullName>
    </submittedName>
</protein>
<feature type="region of interest" description="Disordered" evidence="1">
    <location>
        <begin position="1"/>
        <end position="26"/>
    </location>
</feature>
<accession>A0A4E0S294</accession>
<dbReference type="Proteomes" id="UP000230066">
    <property type="component" value="Unassembled WGS sequence"/>
</dbReference>
<keyword evidence="3" id="KW-1185">Reference proteome</keyword>
<proteinExistence type="predicted"/>
<reference evidence="2" key="1">
    <citation type="submission" date="2019-03" db="EMBL/GenBank/DDBJ databases">
        <title>Improved annotation for the trematode Fasciola hepatica.</title>
        <authorList>
            <person name="Choi Y.-J."/>
            <person name="Martin J."/>
            <person name="Mitreva M."/>
        </authorList>
    </citation>
    <scope>NUCLEOTIDE SEQUENCE [LARGE SCALE GENOMIC DNA]</scope>
</reference>
<dbReference type="EMBL" id="JXXN02001022">
    <property type="protein sequence ID" value="THD25710.1"/>
    <property type="molecule type" value="Genomic_DNA"/>
</dbReference>
<evidence type="ECO:0000313" key="3">
    <source>
        <dbReference type="Proteomes" id="UP000230066"/>
    </source>
</evidence>
<name>A0A4E0S294_FASHE</name>
<organism evidence="2 3">
    <name type="scientific">Fasciola hepatica</name>
    <name type="common">Liver fluke</name>
    <dbReference type="NCBI Taxonomy" id="6192"/>
    <lineage>
        <taxon>Eukaryota</taxon>
        <taxon>Metazoa</taxon>
        <taxon>Spiralia</taxon>
        <taxon>Lophotrochozoa</taxon>
        <taxon>Platyhelminthes</taxon>
        <taxon>Trematoda</taxon>
        <taxon>Digenea</taxon>
        <taxon>Plagiorchiida</taxon>
        <taxon>Echinostomata</taxon>
        <taxon>Echinostomatoidea</taxon>
        <taxon>Fasciolidae</taxon>
        <taxon>Fasciola</taxon>
    </lineage>
</organism>
<evidence type="ECO:0000313" key="2">
    <source>
        <dbReference type="EMBL" id="THD25710.1"/>
    </source>
</evidence>
<dbReference type="AlphaFoldDB" id="A0A4E0S294"/>
<comment type="caution">
    <text evidence="2">The sequence shown here is derived from an EMBL/GenBank/DDBJ whole genome shotgun (WGS) entry which is preliminary data.</text>
</comment>
<evidence type="ECO:0000256" key="1">
    <source>
        <dbReference type="SAM" id="MobiDB-lite"/>
    </source>
</evidence>